<organism evidence="1 2">
    <name type="scientific">Pisum sativum</name>
    <name type="common">Garden pea</name>
    <name type="synonym">Lathyrus oleraceus</name>
    <dbReference type="NCBI Taxonomy" id="3888"/>
    <lineage>
        <taxon>Eukaryota</taxon>
        <taxon>Viridiplantae</taxon>
        <taxon>Streptophyta</taxon>
        <taxon>Embryophyta</taxon>
        <taxon>Tracheophyta</taxon>
        <taxon>Spermatophyta</taxon>
        <taxon>Magnoliopsida</taxon>
        <taxon>eudicotyledons</taxon>
        <taxon>Gunneridae</taxon>
        <taxon>Pentapetalae</taxon>
        <taxon>rosids</taxon>
        <taxon>fabids</taxon>
        <taxon>Fabales</taxon>
        <taxon>Fabaceae</taxon>
        <taxon>Papilionoideae</taxon>
        <taxon>50 kb inversion clade</taxon>
        <taxon>NPAAA clade</taxon>
        <taxon>Hologalegina</taxon>
        <taxon>IRL clade</taxon>
        <taxon>Fabeae</taxon>
        <taxon>Lathyrus</taxon>
    </lineage>
</organism>
<name>A0A9D4Y934_PEA</name>
<comment type="caution">
    <text evidence="1">The sequence shown here is derived from an EMBL/GenBank/DDBJ whole genome shotgun (WGS) entry which is preliminary data.</text>
</comment>
<gene>
    <name evidence="1" type="ORF">KIW84_021163</name>
</gene>
<proteinExistence type="predicted"/>
<accession>A0A9D4Y934</accession>
<reference evidence="1 2" key="1">
    <citation type="journal article" date="2022" name="Nat. Genet.">
        <title>Improved pea reference genome and pan-genome highlight genomic features and evolutionary characteristics.</title>
        <authorList>
            <person name="Yang T."/>
            <person name="Liu R."/>
            <person name="Luo Y."/>
            <person name="Hu S."/>
            <person name="Wang D."/>
            <person name="Wang C."/>
            <person name="Pandey M.K."/>
            <person name="Ge S."/>
            <person name="Xu Q."/>
            <person name="Li N."/>
            <person name="Li G."/>
            <person name="Huang Y."/>
            <person name="Saxena R.K."/>
            <person name="Ji Y."/>
            <person name="Li M."/>
            <person name="Yan X."/>
            <person name="He Y."/>
            <person name="Liu Y."/>
            <person name="Wang X."/>
            <person name="Xiang C."/>
            <person name="Varshney R.K."/>
            <person name="Ding H."/>
            <person name="Gao S."/>
            <person name="Zong X."/>
        </authorList>
    </citation>
    <scope>NUCLEOTIDE SEQUENCE [LARGE SCALE GENOMIC DNA]</scope>
    <source>
        <strain evidence="1 2">cv. Zhongwan 6</strain>
    </source>
</reference>
<dbReference type="Proteomes" id="UP001058974">
    <property type="component" value="Chromosome 2"/>
</dbReference>
<dbReference type="EMBL" id="JAMSHJ010000002">
    <property type="protein sequence ID" value="KAI5434194.1"/>
    <property type="molecule type" value="Genomic_DNA"/>
</dbReference>
<dbReference type="PANTHER" id="PTHR35510:SF4">
    <property type="match status" value="1"/>
</dbReference>
<evidence type="ECO:0000313" key="1">
    <source>
        <dbReference type="EMBL" id="KAI5434194.1"/>
    </source>
</evidence>
<dbReference type="AlphaFoldDB" id="A0A9D4Y934"/>
<sequence>KFELSVSPSPALIVLQHISLSTTIFSHSLASVKWRKTHNPNPNDTTMKTKRDDDCFDYLHFSPPKKSSKLDYYEMTTMEMEEDTPANVVPPLKQSDEDKSLVLYHHHPSNSNIPLLKSPTSPPLTIAVATHLIPGLKDYLLSRGTVKLEELGEDETRREKTSKDCLAVIPWVPNPLARKEIVPETCQTFEAEDSEMMDMDDPHANNNNREVEACGVSLPWQQQQCMMPNMLQPSFGTYLR</sequence>
<keyword evidence="2" id="KW-1185">Reference proteome</keyword>
<evidence type="ECO:0000313" key="2">
    <source>
        <dbReference type="Proteomes" id="UP001058974"/>
    </source>
</evidence>
<protein>
    <submittedName>
        <fullName evidence="1">Uncharacterized protein</fullName>
    </submittedName>
</protein>
<dbReference type="Gramene" id="Psat02G0116300-T1">
    <property type="protein sequence ID" value="KAI5434194.1"/>
    <property type="gene ID" value="KIW84_021163"/>
</dbReference>
<dbReference type="PANTHER" id="PTHR35510">
    <property type="entry name" value="DBH-LIKE MONOOXYGENASE"/>
    <property type="match status" value="1"/>
</dbReference>
<feature type="non-terminal residue" evidence="1">
    <location>
        <position position="240"/>
    </location>
</feature>